<accession>A0A1E1WP91</accession>
<feature type="signal peptide" evidence="1">
    <location>
        <begin position="1"/>
        <end position="17"/>
    </location>
</feature>
<protein>
    <submittedName>
        <fullName evidence="3">Uncharacterized protein</fullName>
    </submittedName>
</protein>
<name>A0A1E1WP91_PECGO</name>
<dbReference type="EMBL" id="GDQN01002252">
    <property type="protein sequence ID" value="JAT88802.1"/>
    <property type="molecule type" value="Transcribed_RNA"/>
</dbReference>
<dbReference type="EMBL" id="GDQN01006458">
    <property type="protein sequence ID" value="JAT84596.1"/>
    <property type="molecule type" value="Transcribed_RNA"/>
</dbReference>
<evidence type="ECO:0000313" key="2">
    <source>
        <dbReference type="EMBL" id="JAT84596.1"/>
    </source>
</evidence>
<gene>
    <name evidence="2" type="ORF">g.9873</name>
    <name evidence="3" type="ORF">g.9874</name>
</gene>
<dbReference type="OrthoDB" id="7385188at2759"/>
<reference evidence="3" key="1">
    <citation type="submission" date="2015-09" db="EMBL/GenBank/DDBJ databases">
        <title>De novo assembly of Pectinophora gossypiella (Pink Bollworm) gut transcriptome.</title>
        <authorList>
            <person name="Tassone E.E."/>
        </authorList>
    </citation>
    <scope>NUCLEOTIDE SEQUENCE</scope>
</reference>
<organism evidence="3">
    <name type="scientific">Pectinophora gossypiella</name>
    <name type="common">Cotton pink bollworm</name>
    <name type="synonym">Depressaria gossypiella</name>
    <dbReference type="NCBI Taxonomy" id="13191"/>
    <lineage>
        <taxon>Eukaryota</taxon>
        <taxon>Metazoa</taxon>
        <taxon>Ecdysozoa</taxon>
        <taxon>Arthropoda</taxon>
        <taxon>Hexapoda</taxon>
        <taxon>Insecta</taxon>
        <taxon>Pterygota</taxon>
        <taxon>Neoptera</taxon>
        <taxon>Endopterygota</taxon>
        <taxon>Lepidoptera</taxon>
        <taxon>Glossata</taxon>
        <taxon>Ditrysia</taxon>
        <taxon>Gelechioidea</taxon>
        <taxon>Gelechiidae</taxon>
        <taxon>Apatetrinae</taxon>
        <taxon>Pectinophora</taxon>
    </lineage>
</organism>
<keyword evidence="1" id="KW-0732">Signal</keyword>
<feature type="chain" id="PRO_5009115493" evidence="1">
    <location>
        <begin position="18"/>
        <end position="100"/>
    </location>
</feature>
<evidence type="ECO:0000256" key="1">
    <source>
        <dbReference type="SAM" id="SignalP"/>
    </source>
</evidence>
<evidence type="ECO:0000313" key="3">
    <source>
        <dbReference type="EMBL" id="JAT88802.1"/>
    </source>
</evidence>
<sequence length="100" mass="10832">MMYLLVLLAASLVAANAIPLGIDTQNVVTVPPNCPDGQEYINGQCRDVWPSFIDTSNVVVVPPNCPAGQQLINGVCRDVWRQGSLDIHMLVPQPYLAPSM</sequence>
<proteinExistence type="predicted"/>
<dbReference type="AlphaFoldDB" id="A0A1E1WP91"/>